<feature type="region of interest" description="Disordered" evidence="1">
    <location>
        <begin position="315"/>
        <end position="346"/>
    </location>
</feature>
<sequence length="500" mass="54654">MAKEDVDAVTSPKTPISRKSAPSSSDETKDQAALSPESPLQEMEGQEAPDSNGKKPSSSKSSKSGKSSKTKKDKSKKEKKDKASSKDKDRSSGGSSSRDRTKSLKGEEKEPASPKVKREGSQRSLKSPRSSRRKGRSKNGKKGVFFNKSVYVNTIPNLETFKRQEIDAVWFTPDEYASMEQECDETAAILDANRPLSAALCPRGLEAWTTDGELNKEANVQEAIESVWQAQLEQWQMAQDTNECWEFIRGEYLPTSERCHQDAHHTALRDEEAIQSYLNTTRQVFSQFARRVLGKAGGSKKISRRTTNDVALVTPKAANRRTLGVRQTSSRSVSSSARSTSSSRDASLKLSQLAINGTLKSSLKTSTVFIPDDGTIDEDGSIISHSERSSGSRRITRRPARSSNATTTTDSSDIKSVGSLSYASTIESSASATINSGNRKISFKAKSKTKIPTSPVGSVADGSTMDESTNSRRMRSHMSVASDDSTRRRMRKVLSAKPLL</sequence>
<feature type="compositionally biased region" description="Basic and acidic residues" evidence="1">
    <location>
        <begin position="75"/>
        <end position="121"/>
    </location>
</feature>
<accession>A0AAD2GEJ8</accession>
<organism evidence="2 3">
    <name type="scientific">Cylindrotheca closterium</name>
    <dbReference type="NCBI Taxonomy" id="2856"/>
    <lineage>
        <taxon>Eukaryota</taxon>
        <taxon>Sar</taxon>
        <taxon>Stramenopiles</taxon>
        <taxon>Ochrophyta</taxon>
        <taxon>Bacillariophyta</taxon>
        <taxon>Bacillariophyceae</taxon>
        <taxon>Bacillariophycidae</taxon>
        <taxon>Bacillariales</taxon>
        <taxon>Bacillariaceae</taxon>
        <taxon>Cylindrotheca</taxon>
    </lineage>
</organism>
<comment type="caution">
    <text evidence="2">The sequence shown here is derived from an EMBL/GenBank/DDBJ whole genome shotgun (WGS) entry which is preliminary data.</text>
</comment>
<feature type="compositionally biased region" description="Low complexity" evidence="1">
    <location>
        <begin position="402"/>
        <end position="411"/>
    </location>
</feature>
<gene>
    <name evidence="2" type="ORF">CYCCA115_LOCUS24433</name>
</gene>
<feature type="compositionally biased region" description="Low complexity" evidence="1">
    <location>
        <begin position="54"/>
        <end position="65"/>
    </location>
</feature>
<feature type="compositionally biased region" description="Basic residues" evidence="1">
    <location>
        <begin position="129"/>
        <end position="141"/>
    </location>
</feature>
<feature type="compositionally biased region" description="Low complexity" evidence="1">
    <location>
        <begin position="325"/>
        <end position="346"/>
    </location>
</feature>
<feature type="region of interest" description="Disordered" evidence="1">
    <location>
        <begin position="376"/>
        <end position="416"/>
    </location>
</feature>
<dbReference type="Proteomes" id="UP001295423">
    <property type="component" value="Unassembled WGS sequence"/>
</dbReference>
<feature type="region of interest" description="Disordered" evidence="1">
    <location>
        <begin position="1"/>
        <end position="142"/>
    </location>
</feature>
<evidence type="ECO:0000313" key="3">
    <source>
        <dbReference type="Proteomes" id="UP001295423"/>
    </source>
</evidence>
<keyword evidence="3" id="KW-1185">Reference proteome</keyword>
<protein>
    <submittedName>
        <fullName evidence="2">Uncharacterized protein</fullName>
    </submittedName>
</protein>
<reference evidence="2" key="1">
    <citation type="submission" date="2023-08" db="EMBL/GenBank/DDBJ databases">
        <authorList>
            <person name="Audoor S."/>
            <person name="Bilcke G."/>
        </authorList>
    </citation>
    <scope>NUCLEOTIDE SEQUENCE</scope>
</reference>
<dbReference type="EMBL" id="CAKOGP040002513">
    <property type="protein sequence ID" value="CAJ1970415.1"/>
    <property type="molecule type" value="Genomic_DNA"/>
</dbReference>
<feature type="region of interest" description="Disordered" evidence="1">
    <location>
        <begin position="444"/>
        <end position="500"/>
    </location>
</feature>
<evidence type="ECO:0000313" key="2">
    <source>
        <dbReference type="EMBL" id="CAJ1970415.1"/>
    </source>
</evidence>
<proteinExistence type="predicted"/>
<dbReference type="AlphaFoldDB" id="A0AAD2GEJ8"/>
<name>A0AAD2GEJ8_9STRA</name>
<evidence type="ECO:0000256" key="1">
    <source>
        <dbReference type="SAM" id="MobiDB-lite"/>
    </source>
</evidence>